<reference evidence="2 3" key="1">
    <citation type="submission" date="2024-01" db="EMBL/GenBank/DDBJ databases">
        <title>A telomere-to-telomere, gap-free genome of sweet tea (Lithocarpus litseifolius).</title>
        <authorList>
            <person name="Zhou J."/>
        </authorList>
    </citation>
    <scope>NUCLEOTIDE SEQUENCE [LARGE SCALE GENOMIC DNA]</scope>
    <source>
        <strain evidence="2">Zhou-2022a</strain>
        <tissue evidence="2">Leaf</tissue>
    </source>
</reference>
<keyword evidence="3" id="KW-1185">Reference proteome</keyword>
<protein>
    <submittedName>
        <fullName evidence="2">Uncharacterized protein</fullName>
    </submittedName>
</protein>
<name>A0AAW2D577_9ROSI</name>
<dbReference type="EMBL" id="JAZDWU010000004">
    <property type="protein sequence ID" value="KAL0005444.1"/>
    <property type="molecule type" value="Genomic_DNA"/>
</dbReference>
<evidence type="ECO:0000313" key="2">
    <source>
        <dbReference type="EMBL" id="KAL0005444.1"/>
    </source>
</evidence>
<proteinExistence type="predicted"/>
<evidence type="ECO:0000313" key="3">
    <source>
        <dbReference type="Proteomes" id="UP001459277"/>
    </source>
</evidence>
<sequence>MTALSSLLLKENETIRGSTLSCYETQTPMKVCKYSYQYEYIQSLRVEDKVDVDHGRDEYEEMIGRDNFHEYVDCYENIDANHNDAVDDDDDHAMEFHDDDDDVGNNIGV</sequence>
<feature type="region of interest" description="Disordered" evidence="1">
    <location>
        <begin position="82"/>
        <end position="109"/>
    </location>
</feature>
<evidence type="ECO:0000256" key="1">
    <source>
        <dbReference type="SAM" id="MobiDB-lite"/>
    </source>
</evidence>
<comment type="caution">
    <text evidence="2">The sequence shown here is derived from an EMBL/GenBank/DDBJ whole genome shotgun (WGS) entry which is preliminary data.</text>
</comment>
<dbReference type="Proteomes" id="UP001459277">
    <property type="component" value="Unassembled WGS sequence"/>
</dbReference>
<organism evidence="2 3">
    <name type="scientific">Lithocarpus litseifolius</name>
    <dbReference type="NCBI Taxonomy" id="425828"/>
    <lineage>
        <taxon>Eukaryota</taxon>
        <taxon>Viridiplantae</taxon>
        <taxon>Streptophyta</taxon>
        <taxon>Embryophyta</taxon>
        <taxon>Tracheophyta</taxon>
        <taxon>Spermatophyta</taxon>
        <taxon>Magnoliopsida</taxon>
        <taxon>eudicotyledons</taxon>
        <taxon>Gunneridae</taxon>
        <taxon>Pentapetalae</taxon>
        <taxon>rosids</taxon>
        <taxon>fabids</taxon>
        <taxon>Fagales</taxon>
        <taxon>Fagaceae</taxon>
        <taxon>Lithocarpus</taxon>
    </lineage>
</organism>
<feature type="compositionally biased region" description="Acidic residues" evidence="1">
    <location>
        <begin position="86"/>
        <end position="103"/>
    </location>
</feature>
<dbReference type="AlphaFoldDB" id="A0AAW2D577"/>
<accession>A0AAW2D577</accession>
<gene>
    <name evidence="2" type="ORF">SO802_013005</name>
</gene>